<evidence type="ECO:0008006" key="3">
    <source>
        <dbReference type="Google" id="ProtNLM"/>
    </source>
</evidence>
<dbReference type="PROSITE" id="PS51257">
    <property type="entry name" value="PROKAR_LIPOPROTEIN"/>
    <property type="match status" value="1"/>
</dbReference>
<dbReference type="Gene3D" id="2.60.40.10">
    <property type="entry name" value="Immunoglobulins"/>
    <property type="match status" value="1"/>
</dbReference>
<evidence type="ECO:0000313" key="1">
    <source>
        <dbReference type="EMBL" id="NJB71799.1"/>
    </source>
</evidence>
<accession>A0A846R4S2</accession>
<sequence length="226" mass="24998">MRYLLITMCFLVVFGCRKKSAPKTPKASVLVFPNKDSECTTGESLNETTSNVEFRWLASDDTETYELNVSNLTTGITQKISTASLSAKLPLEKGEPFSWVVISKNTKVNETASSETWQFYNAGSQTTYAPFPAQIIFPESGASVLRDINNEIELSWSGADIEDDIEVFEVYFGTEADANTLIASSPSGDTSHKVSVISETTYYWRIVTRDVEGNTSDTGIFQFKAL</sequence>
<dbReference type="InterPro" id="IPR013783">
    <property type="entry name" value="Ig-like_fold"/>
</dbReference>
<dbReference type="AlphaFoldDB" id="A0A846R4S2"/>
<gene>
    <name evidence="1" type="ORF">GGR42_002261</name>
</gene>
<proteinExistence type="predicted"/>
<keyword evidence="2" id="KW-1185">Reference proteome</keyword>
<name>A0A846R4S2_9FLAO</name>
<organism evidence="1 2">
    <name type="scientific">Saonia flava</name>
    <dbReference type="NCBI Taxonomy" id="523696"/>
    <lineage>
        <taxon>Bacteria</taxon>
        <taxon>Pseudomonadati</taxon>
        <taxon>Bacteroidota</taxon>
        <taxon>Flavobacteriia</taxon>
        <taxon>Flavobacteriales</taxon>
        <taxon>Flavobacteriaceae</taxon>
        <taxon>Saonia</taxon>
    </lineage>
</organism>
<comment type="caution">
    <text evidence="1">The sequence shown here is derived from an EMBL/GenBank/DDBJ whole genome shotgun (WGS) entry which is preliminary data.</text>
</comment>
<protein>
    <recommendedName>
        <fullName evidence="3">Fibronectin type-III domain-containing protein</fullName>
    </recommendedName>
</protein>
<dbReference type="EMBL" id="JAATJJ010000001">
    <property type="protein sequence ID" value="NJB71799.1"/>
    <property type="molecule type" value="Genomic_DNA"/>
</dbReference>
<dbReference type="Proteomes" id="UP000590442">
    <property type="component" value="Unassembled WGS sequence"/>
</dbReference>
<reference evidence="1 2" key="1">
    <citation type="submission" date="2020-03" db="EMBL/GenBank/DDBJ databases">
        <title>Genomic Encyclopedia of Type Strains, Phase IV (KMG-IV): sequencing the most valuable type-strain genomes for metagenomic binning, comparative biology and taxonomic classification.</title>
        <authorList>
            <person name="Goeker M."/>
        </authorList>
    </citation>
    <scope>NUCLEOTIDE SEQUENCE [LARGE SCALE GENOMIC DNA]</scope>
    <source>
        <strain evidence="1 2">DSM 29762</strain>
    </source>
</reference>
<dbReference type="RefSeq" id="WP_167963942.1">
    <property type="nucleotide sequence ID" value="NZ_JAATJJ010000001.1"/>
</dbReference>
<evidence type="ECO:0000313" key="2">
    <source>
        <dbReference type="Proteomes" id="UP000590442"/>
    </source>
</evidence>